<sequence>MAELSMALVQMKGLKCRIDDILYVTTYDEHADLRGLHADHKDSNQMFQLREMRRIMEKLADVGGSIEYLFRPVQETSTLHRDENGEYRTEKGYCYRSGSLIEALLQEDSQEAPCWVQTKVEHDGEDYYLMGYEDIPMEGLNVRVR</sequence>
<evidence type="ECO:0000313" key="3">
    <source>
        <dbReference type="Proteomes" id="UP000280696"/>
    </source>
</evidence>
<organism evidence="2 3">
    <name type="scientific">Parablautia intestinalis</name>
    <dbReference type="NCBI Taxonomy" id="2320100"/>
    <lineage>
        <taxon>Bacteria</taxon>
        <taxon>Bacillati</taxon>
        <taxon>Bacillota</taxon>
        <taxon>Clostridia</taxon>
        <taxon>Lachnospirales</taxon>
        <taxon>Lachnospiraceae</taxon>
        <taxon>Parablautia</taxon>
    </lineage>
</organism>
<dbReference type="Gene3D" id="2.40.10.390">
    <property type="match status" value="1"/>
</dbReference>
<dbReference type="EMBL" id="RAYQ01000028">
    <property type="protein sequence ID" value="RKI88383.1"/>
    <property type="molecule type" value="Genomic_DNA"/>
</dbReference>
<name>A0A3A9ALK0_9FIRM</name>
<accession>A0A3A9ALK0</accession>
<dbReference type="Pfam" id="PF17295">
    <property type="entry name" value="DUF5348"/>
    <property type="match status" value="1"/>
</dbReference>
<feature type="domain" description="DUF5348" evidence="1">
    <location>
        <begin position="79"/>
        <end position="144"/>
    </location>
</feature>
<dbReference type="InterPro" id="IPR035255">
    <property type="entry name" value="DUF5348"/>
</dbReference>
<protein>
    <recommendedName>
        <fullName evidence="1">DUF5348 domain-containing protein</fullName>
    </recommendedName>
</protein>
<gene>
    <name evidence="2" type="ORF">D7V94_19295</name>
</gene>
<dbReference type="AlphaFoldDB" id="A0A3A9ALK0"/>
<reference evidence="2 3" key="1">
    <citation type="submission" date="2018-09" db="EMBL/GenBank/DDBJ databases">
        <title>Murine metabolic-syndrome-specific gut microbial biobank.</title>
        <authorList>
            <person name="Liu C."/>
        </authorList>
    </citation>
    <scope>NUCLEOTIDE SEQUENCE [LARGE SCALE GENOMIC DNA]</scope>
    <source>
        <strain evidence="2 3">0.1xD8-82</strain>
    </source>
</reference>
<dbReference type="OrthoDB" id="9792572at2"/>
<dbReference type="Proteomes" id="UP000280696">
    <property type="component" value="Unassembled WGS sequence"/>
</dbReference>
<evidence type="ECO:0000259" key="1">
    <source>
        <dbReference type="Pfam" id="PF17295"/>
    </source>
</evidence>
<keyword evidence="3" id="KW-1185">Reference proteome</keyword>
<proteinExistence type="predicted"/>
<comment type="caution">
    <text evidence="2">The sequence shown here is derived from an EMBL/GenBank/DDBJ whole genome shotgun (WGS) entry which is preliminary data.</text>
</comment>
<evidence type="ECO:0000313" key="2">
    <source>
        <dbReference type="EMBL" id="RKI88383.1"/>
    </source>
</evidence>
<dbReference type="RefSeq" id="WP_120471947.1">
    <property type="nucleotide sequence ID" value="NZ_CATAJS010000136.1"/>
</dbReference>